<evidence type="ECO:0000313" key="1">
    <source>
        <dbReference type="EnsemblPlants" id="OB12G21830.1"/>
    </source>
</evidence>
<evidence type="ECO:0000313" key="2">
    <source>
        <dbReference type="Proteomes" id="UP000006038"/>
    </source>
</evidence>
<dbReference type="Proteomes" id="UP000006038">
    <property type="component" value="Chromosome 12"/>
</dbReference>
<organism evidence="1">
    <name type="scientific">Oryza brachyantha</name>
    <name type="common">malo sina</name>
    <dbReference type="NCBI Taxonomy" id="4533"/>
    <lineage>
        <taxon>Eukaryota</taxon>
        <taxon>Viridiplantae</taxon>
        <taxon>Streptophyta</taxon>
        <taxon>Embryophyta</taxon>
        <taxon>Tracheophyta</taxon>
        <taxon>Spermatophyta</taxon>
        <taxon>Magnoliopsida</taxon>
        <taxon>Liliopsida</taxon>
        <taxon>Poales</taxon>
        <taxon>Poaceae</taxon>
        <taxon>BOP clade</taxon>
        <taxon>Oryzoideae</taxon>
        <taxon>Oryzeae</taxon>
        <taxon>Oryzinae</taxon>
        <taxon>Oryza</taxon>
    </lineage>
</organism>
<name>J3NDX5_ORYBR</name>
<reference evidence="1" key="2">
    <citation type="submission" date="2013-04" db="UniProtKB">
        <authorList>
            <consortium name="EnsemblPlants"/>
        </authorList>
    </citation>
    <scope>IDENTIFICATION</scope>
</reference>
<keyword evidence="2" id="KW-1185">Reference proteome</keyword>
<proteinExistence type="predicted"/>
<protein>
    <submittedName>
        <fullName evidence="1">Uncharacterized protein</fullName>
    </submittedName>
</protein>
<dbReference type="EnsemblPlants" id="OB12G21830.1">
    <property type="protein sequence ID" value="OB12G21830.1"/>
    <property type="gene ID" value="OB12G21830"/>
</dbReference>
<dbReference type="AlphaFoldDB" id="J3NDX5"/>
<accession>J3NDX5</accession>
<dbReference type="Gramene" id="OB12G21830.1">
    <property type="protein sequence ID" value="OB12G21830.1"/>
    <property type="gene ID" value="OB12G21830"/>
</dbReference>
<sequence>MKAPPVVLDVAGLRFCANRGVGDLSCCDAAADAALESRFEAMGINRTGGGRCAGLIKFIICESQEETVAVAGVETPGWWRTHVLFLYGFQVSSRFLSIARVSFDFVLISTSQRHRRFADRRALGVGLISDWSRTHCASERIIA</sequence>
<dbReference type="HOGENOM" id="CLU_1809182_0_0_1"/>
<reference evidence="1" key="1">
    <citation type="journal article" date="2013" name="Nat. Commun.">
        <title>Whole-genome sequencing of Oryza brachyantha reveals mechanisms underlying Oryza genome evolution.</title>
        <authorList>
            <person name="Chen J."/>
            <person name="Huang Q."/>
            <person name="Gao D."/>
            <person name="Wang J."/>
            <person name="Lang Y."/>
            <person name="Liu T."/>
            <person name="Li B."/>
            <person name="Bai Z."/>
            <person name="Luis Goicoechea J."/>
            <person name="Liang C."/>
            <person name="Chen C."/>
            <person name="Zhang W."/>
            <person name="Sun S."/>
            <person name="Liao Y."/>
            <person name="Zhang X."/>
            <person name="Yang L."/>
            <person name="Song C."/>
            <person name="Wang M."/>
            <person name="Shi J."/>
            <person name="Liu G."/>
            <person name="Liu J."/>
            <person name="Zhou H."/>
            <person name="Zhou W."/>
            <person name="Yu Q."/>
            <person name="An N."/>
            <person name="Chen Y."/>
            <person name="Cai Q."/>
            <person name="Wang B."/>
            <person name="Liu B."/>
            <person name="Min J."/>
            <person name="Huang Y."/>
            <person name="Wu H."/>
            <person name="Li Z."/>
            <person name="Zhang Y."/>
            <person name="Yin Y."/>
            <person name="Song W."/>
            <person name="Jiang J."/>
            <person name="Jackson S.A."/>
            <person name="Wing R.A."/>
            <person name="Wang J."/>
            <person name="Chen M."/>
        </authorList>
    </citation>
    <scope>NUCLEOTIDE SEQUENCE [LARGE SCALE GENOMIC DNA]</scope>
    <source>
        <strain evidence="1">cv. IRGC 101232</strain>
    </source>
</reference>